<gene>
    <name evidence="10" type="ORF">J2S03_000781</name>
</gene>
<dbReference type="PANTHER" id="PTHR30294:SF38">
    <property type="entry name" value="TRANSPORT PERMEASE PROTEIN"/>
    <property type="match status" value="1"/>
</dbReference>
<dbReference type="PANTHER" id="PTHR30294">
    <property type="entry name" value="MEMBRANE COMPONENT OF ABC TRANSPORTER YHHJ-RELATED"/>
    <property type="match status" value="1"/>
</dbReference>
<comment type="caution">
    <text evidence="10">The sequence shown here is derived from an EMBL/GenBank/DDBJ whole genome shotgun (WGS) entry which is preliminary data.</text>
</comment>
<feature type="transmembrane region" description="Helical" evidence="8">
    <location>
        <begin position="20"/>
        <end position="40"/>
    </location>
</feature>
<feature type="transmembrane region" description="Helical" evidence="8">
    <location>
        <begin position="351"/>
        <end position="371"/>
    </location>
</feature>
<feature type="transmembrane region" description="Helical" evidence="8">
    <location>
        <begin position="263"/>
        <end position="284"/>
    </location>
</feature>
<evidence type="ECO:0000259" key="9">
    <source>
        <dbReference type="PROSITE" id="PS51012"/>
    </source>
</evidence>
<keyword evidence="7 8" id="KW-0472">Membrane</keyword>
<evidence type="ECO:0000256" key="2">
    <source>
        <dbReference type="ARBA" id="ARBA00007783"/>
    </source>
</evidence>
<feature type="transmembrane region" description="Helical" evidence="8">
    <location>
        <begin position="188"/>
        <end position="208"/>
    </location>
</feature>
<feature type="domain" description="ABC transmembrane type-2" evidence="9">
    <location>
        <begin position="148"/>
        <end position="376"/>
    </location>
</feature>
<reference evidence="10 11" key="1">
    <citation type="submission" date="2023-07" db="EMBL/GenBank/DDBJ databases">
        <title>Genomic Encyclopedia of Type Strains, Phase IV (KMG-IV): sequencing the most valuable type-strain genomes for metagenomic binning, comparative biology and taxonomic classification.</title>
        <authorList>
            <person name="Goeker M."/>
        </authorList>
    </citation>
    <scope>NUCLEOTIDE SEQUENCE [LARGE SCALE GENOMIC DNA]</scope>
    <source>
        <strain evidence="10 11">DSM 4006</strain>
    </source>
</reference>
<evidence type="ECO:0000256" key="6">
    <source>
        <dbReference type="ARBA" id="ARBA00022989"/>
    </source>
</evidence>
<name>A0ABT9XF88_9BACL</name>
<evidence type="ECO:0000256" key="1">
    <source>
        <dbReference type="ARBA" id="ARBA00004651"/>
    </source>
</evidence>
<dbReference type="Proteomes" id="UP001232973">
    <property type="component" value="Unassembled WGS sequence"/>
</dbReference>
<dbReference type="InterPro" id="IPR013525">
    <property type="entry name" value="ABC2_TM"/>
</dbReference>
<evidence type="ECO:0000256" key="5">
    <source>
        <dbReference type="ARBA" id="ARBA00022692"/>
    </source>
</evidence>
<feature type="transmembrane region" description="Helical" evidence="8">
    <location>
        <begin position="229"/>
        <end position="251"/>
    </location>
</feature>
<organism evidence="10 11">
    <name type="scientific">Alicyclobacillus cycloheptanicus</name>
    <dbReference type="NCBI Taxonomy" id="1457"/>
    <lineage>
        <taxon>Bacteria</taxon>
        <taxon>Bacillati</taxon>
        <taxon>Bacillota</taxon>
        <taxon>Bacilli</taxon>
        <taxon>Bacillales</taxon>
        <taxon>Alicyclobacillaceae</taxon>
        <taxon>Alicyclobacillus</taxon>
    </lineage>
</organism>
<evidence type="ECO:0000256" key="3">
    <source>
        <dbReference type="ARBA" id="ARBA00022448"/>
    </source>
</evidence>
<dbReference type="RefSeq" id="WP_274456442.1">
    <property type="nucleotide sequence ID" value="NZ_CP067097.1"/>
</dbReference>
<keyword evidence="11" id="KW-1185">Reference proteome</keyword>
<keyword evidence="4" id="KW-1003">Cell membrane</keyword>
<keyword evidence="6 8" id="KW-1133">Transmembrane helix</keyword>
<evidence type="ECO:0000256" key="8">
    <source>
        <dbReference type="SAM" id="Phobius"/>
    </source>
</evidence>
<dbReference type="InterPro" id="IPR047817">
    <property type="entry name" value="ABC2_TM_bact-type"/>
</dbReference>
<comment type="subcellular location">
    <subcellularLocation>
        <location evidence="1">Cell membrane</location>
        <topology evidence="1">Multi-pass membrane protein</topology>
    </subcellularLocation>
</comment>
<dbReference type="InterPro" id="IPR051449">
    <property type="entry name" value="ABC-2_transporter_component"/>
</dbReference>
<comment type="similarity">
    <text evidence="2">Belongs to the ABC-2 integral membrane protein family.</text>
</comment>
<protein>
    <submittedName>
        <fullName evidence="10">ABC-2 type transport system permease protein</fullName>
    </submittedName>
</protein>
<keyword evidence="5 8" id="KW-0812">Transmembrane</keyword>
<accession>A0ABT9XF88</accession>
<evidence type="ECO:0000256" key="4">
    <source>
        <dbReference type="ARBA" id="ARBA00022475"/>
    </source>
</evidence>
<keyword evidence="3" id="KW-0813">Transport</keyword>
<dbReference type="Gene3D" id="3.40.1710.10">
    <property type="entry name" value="abc type-2 transporter like domain"/>
    <property type="match status" value="1"/>
</dbReference>
<evidence type="ECO:0000313" key="10">
    <source>
        <dbReference type="EMBL" id="MDQ0188967.1"/>
    </source>
</evidence>
<feature type="transmembrane region" description="Helical" evidence="8">
    <location>
        <begin position="296"/>
        <end position="313"/>
    </location>
</feature>
<sequence length="382" mass="41258">MKSIIRKELKLLLKGKGNFFFLIAMPMLFIVLFGSVFSHVGNENIPIHYIDRDHSSVSRAFIEHMSQVKGFTVTQDTGASVSDQIQKIKAGKEASLLVIPAGFGRAMASGQSAQLEFYQDPTQDTVTGPIKSLLSSISSQYEQQHVASTLLAAGQSPAQVHKVLQAPISIQGINVSGTGSVSMLDQVVPGYTVMFVFFIIMSMMRSFLGERESGMLSRLLSTPMRPVTYLFGMWIPALIAVLIQCVVLLAFGRLVYHVDLGDLRAIALLVLCLGICGTGIGLAVSLLIRGENQGRGITMLISLGGAAVGGVWLPTELMPHAVQVIGHFTPQYWAQQGFQDVMIRGAHITTVWPSAGVLLAFGAAGLLVAWLRFGHFIKAAQN</sequence>
<evidence type="ECO:0000313" key="11">
    <source>
        <dbReference type="Proteomes" id="UP001232973"/>
    </source>
</evidence>
<dbReference type="PROSITE" id="PS51012">
    <property type="entry name" value="ABC_TM2"/>
    <property type="match status" value="1"/>
</dbReference>
<evidence type="ECO:0000256" key="7">
    <source>
        <dbReference type="ARBA" id="ARBA00023136"/>
    </source>
</evidence>
<proteinExistence type="inferred from homology"/>
<dbReference type="EMBL" id="JAUSTP010000003">
    <property type="protein sequence ID" value="MDQ0188967.1"/>
    <property type="molecule type" value="Genomic_DNA"/>
</dbReference>
<dbReference type="Pfam" id="PF12698">
    <property type="entry name" value="ABC2_membrane_3"/>
    <property type="match status" value="1"/>
</dbReference>